<name>A0A848H597_9BURK</name>
<dbReference type="PANTHER" id="PTHR42928:SF5">
    <property type="entry name" value="BLR1237 PROTEIN"/>
    <property type="match status" value="1"/>
</dbReference>
<dbReference type="RefSeq" id="WP_169420447.1">
    <property type="nucleotide sequence ID" value="NZ_JABBFX010000002.1"/>
</dbReference>
<sequence length="326" mass="34400">MAPSSIRRALLGAALASTPLFALAQQAANFPNKAIRIVVAAAPGGTSDILARLLGQKLSEKWGQPVLIDNRPGADSNVGADLAAKAAPDGYTLLLLDVSTLTMGPSLYPKLSYNPRTDFAPVTMVIFSPHAVAVHAGLPVNNVKELVAWSKANPGKLNFGSSSNATRLAAARLNLATGMDMVIVPYKGGAQAITATSGGESNIMMSSLLSVMPHLKNGRLKALAVASERRMEAEPNIPTVLESGVKDYVTGSWQGLLAPAHTPPDVVKKLNAAFVEILRTPEIQKQLVAQGAEVVADTPEHFGAFLKEDTEKWTKVVKDANIKVDQ</sequence>
<dbReference type="SUPFAM" id="SSF53850">
    <property type="entry name" value="Periplasmic binding protein-like II"/>
    <property type="match status" value="1"/>
</dbReference>
<protein>
    <submittedName>
        <fullName evidence="3">Tripartite tricarboxylate transporter substrate binding protein</fullName>
    </submittedName>
</protein>
<reference evidence="3 4" key="1">
    <citation type="submission" date="2020-04" db="EMBL/GenBank/DDBJ databases">
        <title>Ramlibacter sp. G-1-2-2 isolated from soil.</title>
        <authorList>
            <person name="Dahal R.H."/>
        </authorList>
    </citation>
    <scope>NUCLEOTIDE SEQUENCE [LARGE SCALE GENOMIC DNA]</scope>
    <source>
        <strain evidence="3 4">G-1-2-2</strain>
    </source>
</reference>
<keyword evidence="4" id="KW-1185">Reference proteome</keyword>
<accession>A0A848H597</accession>
<dbReference type="Proteomes" id="UP000541185">
    <property type="component" value="Unassembled WGS sequence"/>
</dbReference>
<feature type="chain" id="PRO_5032310597" evidence="2">
    <location>
        <begin position="25"/>
        <end position="326"/>
    </location>
</feature>
<evidence type="ECO:0000313" key="3">
    <source>
        <dbReference type="EMBL" id="NML46166.1"/>
    </source>
</evidence>
<evidence type="ECO:0000256" key="1">
    <source>
        <dbReference type="ARBA" id="ARBA00006987"/>
    </source>
</evidence>
<comment type="caution">
    <text evidence="3">The sequence shown here is derived from an EMBL/GenBank/DDBJ whole genome shotgun (WGS) entry which is preliminary data.</text>
</comment>
<dbReference type="Pfam" id="PF03401">
    <property type="entry name" value="TctC"/>
    <property type="match status" value="1"/>
</dbReference>
<dbReference type="Gene3D" id="3.40.190.150">
    <property type="entry name" value="Bordetella uptake gene, domain 1"/>
    <property type="match status" value="1"/>
</dbReference>
<dbReference type="CDD" id="cd13578">
    <property type="entry name" value="PBP2_Bug27"/>
    <property type="match status" value="1"/>
</dbReference>
<comment type="similarity">
    <text evidence="1">Belongs to the UPF0065 (bug) family.</text>
</comment>
<keyword evidence="2" id="KW-0732">Signal</keyword>
<dbReference type="EMBL" id="JABBFX010000002">
    <property type="protein sequence ID" value="NML46166.1"/>
    <property type="molecule type" value="Genomic_DNA"/>
</dbReference>
<organism evidence="3 4">
    <name type="scientific">Ramlibacter agri</name>
    <dbReference type="NCBI Taxonomy" id="2728837"/>
    <lineage>
        <taxon>Bacteria</taxon>
        <taxon>Pseudomonadati</taxon>
        <taxon>Pseudomonadota</taxon>
        <taxon>Betaproteobacteria</taxon>
        <taxon>Burkholderiales</taxon>
        <taxon>Comamonadaceae</taxon>
        <taxon>Ramlibacter</taxon>
    </lineage>
</organism>
<gene>
    <name evidence="3" type="ORF">HHL11_20630</name>
</gene>
<dbReference type="InterPro" id="IPR005064">
    <property type="entry name" value="BUG"/>
</dbReference>
<feature type="signal peptide" evidence="2">
    <location>
        <begin position="1"/>
        <end position="24"/>
    </location>
</feature>
<dbReference type="AlphaFoldDB" id="A0A848H597"/>
<dbReference type="PIRSF" id="PIRSF017082">
    <property type="entry name" value="YflP"/>
    <property type="match status" value="1"/>
</dbReference>
<dbReference type="Gene3D" id="3.40.190.10">
    <property type="entry name" value="Periplasmic binding protein-like II"/>
    <property type="match status" value="1"/>
</dbReference>
<proteinExistence type="inferred from homology"/>
<evidence type="ECO:0000256" key="2">
    <source>
        <dbReference type="SAM" id="SignalP"/>
    </source>
</evidence>
<evidence type="ECO:0000313" key="4">
    <source>
        <dbReference type="Proteomes" id="UP000541185"/>
    </source>
</evidence>
<dbReference type="PANTHER" id="PTHR42928">
    <property type="entry name" value="TRICARBOXYLATE-BINDING PROTEIN"/>
    <property type="match status" value="1"/>
</dbReference>
<dbReference type="InterPro" id="IPR042100">
    <property type="entry name" value="Bug_dom1"/>
</dbReference>